<protein>
    <recommendedName>
        <fullName evidence="4">Chloroplast import component protein (Tic20)</fullName>
    </recommendedName>
</protein>
<proteinExistence type="predicted"/>
<accession>A0A8J2VCC1</accession>
<gene>
    <name evidence="2" type="ORF">GCM10011312_21870</name>
</gene>
<dbReference type="EMBL" id="BMGK01000009">
    <property type="protein sequence ID" value="GGD97893.1"/>
    <property type="molecule type" value="Genomic_DNA"/>
</dbReference>
<reference evidence="2" key="1">
    <citation type="journal article" date="2014" name="Int. J. Syst. Evol. Microbiol.">
        <title>Complete genome sequence of Corynebacterium casei LMG S-19264T (=DSM 44701T), isolated from a smear-ripened cheese.</title>
        <authorList>
            <consortium name="US DOE Joint Genome Institute (JGI-PGF)"/>
            <person name="Walter F."/>
            <person name="Albersmeier A."/>
            <person name="Kalinowski J."/>
            <person name="Ruckert C."/>
        </authorList>
    </citation>
    <scope>NUCLEOTIDE SEQUENCE</scope>
    <source>
        <strain evidence="2">CGMCC 1.12924</strain>
    </source>
</reference>
<keyword evidence="1" id="KW-0812">Transmembrane</keyword>
<sequence length="107" mass="12740">MEALSSKEKNYAIINYITFIGMIVAYFFNKDLRSDYVTYHIKVMFGLVVMLFISQVSHQYINIILGDIIWLISFVLWIISFVYAFQGKRPVIPYLSENFQKWFTFLD</sequence>
<keyword evidence="1" id="KW-0472">Membrane</keyword>
<evidence type="ECO:0000256" key="1">
    <source>
        <dbReference type="SAM" id="Phobius"/>
    </source>
</evidence>
<feature type="transmembrane region" description="Helical" evidence="1">
    <location>
        <begin position="36"/>
        <end position="54"/>
    </location>
</feature>
<name>A0A8J2VCC1_9FLAO</name>
<keyword evidence="3" id="KW-1185">Reference proteome</keyword>
<dbReference type="RefSeq" id="WP_188442463.1">
    <property type="nucleotide sequence ID" value="NZ_BMGK01000009.1"/>
</dbReference>
<dbReference type="AlphaFoldDB" id="A0A8J2VCC1"/>
<evidence type="ECO:0000313" key="2">
    <source>
        <dbReference type="EMBL" id="GGD97893.1"/>
    </source>
</evidence>
<feature type="transmembrane region" description="Helical" evidence="1">
    <location>
        <begin position="12"/>
        <end position="29"/>
    </location>
</feature>
<comment type="caution">
    <text evidence="2">The sequence shown here is derived from an EMBL/GenBank/DDBJ whole genome shotgun (WGS) entry which is preliminary data.</text>
</comment>
<dbReference type="Proteomes" id="UP000652231">
    <property type="component" value="Unassembled WGS sequence"/>
</dbReference>
<keyword evidence="1" id="KW-1133">Transmembrane helix</keyword>
<feature type="transmembrane region" description="Helical" evidence="1">
    <location>
        <begin position="60"/>
        <end position="85"/>
    </location>
</feature>
<evidence type="ECO:0008006" key="4">
    <source>
        <dbReference type="Google" id="ProtNLM"/>
    </source>
</evidence>
<reference evidence="2" key="2">
    <citation type="submission" date="2020-09" db="EMBL/GenBank/DDBJ databases">
        <authorList>
            <person name="Sun Q."/>
            <person name="Zhou Y."/>
        </authorList>
    </citation>
    <scope>NUCLEOTIDE SEQUENCE</scope>
    <source>
        <strain evidence="2">CGMCC 1.12924</strain>
    </source>
</reference>
<organism evidence="2 3">
    <name type="scientific">Planktosalinus lacus</name>
    <dbReference type="NCBI Taxonomy" id="1526573"/>
    <lineage>
        <taxon>Bacteria</taxon>
        <taxon>Pseudomonadati</taxon>
        <taxon>Bacteroidota</taxon>
        <taxon>Flavobacteriia</taxon>
        <taxon>Flavobacteriales</taxon>
        <taxon>Flavobacteriaceae</taxon>
        <taxon>Planktosalinus</taxon>
    </lineage>
</organism>
<evidence type="ECO:0000313" key="3">
    <source>
        <dbReference type="Proteomes" id="UP000652231"/>
    </source>
</evidence>